<dbReference type="Gene3D" id="1.10.3970.10">
    <property type="entry name" value="BSD domain"/>
    <property type="match status" value="1"/>
</dbReference>
<keyword evidence="2" id="KW-1185">Reference proteome</keyword>
<gene>
    <name evidence="1" type="ORF">CCMP2556_LOCUS16127</name>
</gene>
<comment type="caution">
    <text evidence="1">The sequence shown here is derived from an EMBL/GenBank/DDBJ whole genome shotgun (WGS) entry which is preliminary data.</text>
</comment>
<organism evidence="1 2">
    <name type="scientific">Durusdinium trenchii</name>
    <dbReference type="NCBI Taxonomy" id="1381693"/>
    <lineage>
        <taxon>Eukaryota</taxon>
        <taxon>Sar</taxon>
        <taxon>Alveolata</taxon>
        <taxon>Dinophyceae</taxon>
        <taxon>Suessiales</taxon>
        <taxon>Symbiodiniaceae</taxon>
        <taxon>Durusdinium</taxon>
    </lineage>
</organism>
<dbReference type="Proteomes" id="UP001642484">
    <property type="component" value="Unassembled WGS sequence"/>
</dbReference>
<name>A0ABP0KIC1_9DINO</name>
<dbReference type="InterPro" id="IPR035925">
    <property type="entry name" value="BSD_dom_sf"/>
</dbReference>
<sequence>MGGTQAREEELQDDVFPWFHLIQWSAEDASNNRIFHYDLAGAQEAARALTRDTDSFLRLCPSSLPPNSGFTMDDSTNFAEWAGALLEWNSELRRVRFELVPRRRWPFPYFVSQLRGPTSTKWNPGKTWKTRRRETEAP</sequence>
<evidence type="ECO:0000313" key="1">
    <source>
        <dbReference type="EMBL" id="CAK9025792.1"/>
    </source>
</evidence>
<dbReference type="SUPFAM" id="SSF140383">
    <property type="entry name" value="BSD domain-like"/>
    <property type="match status" value="1"/>
</dbReference>
<proteinExistence type="predicted"/>
<reference evidence="1 2" key="1">
    <citation type="submission" date="2024-02" db="EMBL/GenBank/DDBJ databases">
        <authorList>
            <person name="Chen Y."/>
            <person name="Shah S."/>
            <person name="Dougan E. K."/>
            <person name="Thang M."/>
            <person name="Chan C."/>
        </authorList>
    </citation>
    <scope>NUCLEOTIDE SEQUENCE [LARGE SCALE GENOMIC DNA]</scope>
</reference>
<dbReference type="EMBL" id="CAXAMN010008569">
    <property type="protein sequence ID" value="CAK9025792.1"/>
    <property type="molecule type" value="Genomic_DNA"/>
</dbReference>
<accession>A0ABP0KIC1</accession>
<protein>
    <submittedName>
        <fullName evidence="1">Uncharacterized protein</fullName>
    </submittedName>
</protein>
<evidence type="ECO:0000313" key="2">
    <source>
        <dbReference type="Proteomes" id="UP001642484"/>
    </source>
</evidence>